<reference evidence="2" key="2">
    <citation type="journal article" date="2023" name="Science">
        <title>Genomic signatures of disease resistance in endangered staghorn corals.</title>
        <authorList>
            <person name="Vollmer S.V."/>
            <person name="Selwyn J.D."/>
            <person name="Despard B.A."/>
            <person name="Roesel C.L."/>
        </authorList>
    </citation>
    <scope>NUCLEOTIDE SEQUENCE</scope>
    <source>
        <strain evidence="2">K2</strain>
    </source>
</reference>
<evidence type="ECO:0000313" key="3">
    <source>
        <dbReference type="Proteomes" id="UP001249851"/>
    </source>
</evidence>
<evidence type="ECO:0000313" key="2">
    <source>
        <dbReference type="EMBL" id="KAK2552195.1"/>
    </source>
</evidence>
<feature type="compositionally biased region" description="Basic and acidic residues" evidence="1">
    <location>
        <begin position="139"/>
        <end position="164"/>
    </location>
</feature>
<sequence>MTKYSYSVRTCYSRHLKIDVYRGPQTSTGHVTRLQSRVYGKFFTFSTARETTVYSTWHLSVGQNEAMTKPYYWRKPERPVDWEDIALNLSLAFSTPNNAVEIKGQACRERSGTEEAYSEIKQVLQEILDYRRDINQEKIDKKRKAEEDRKKGEDMRRAALDLKKSHAKGQVRCQL</sequence>
<dbReference type="AlphaFoldDB" id="A0AAD9PZY1"/>
<evidence type="ECO:0000256" key="1">
    <source>
        <dbReference type="SAM" id="MobiDB-lite"/>
    </source>
</evidence>
<comment type="caution">
    <text evidence="2">The sequence shown here is derived from an EMBL/GenBank/DDBJ whole genome shotgun (WGS) entry which is preliminary data.</text>
</comment>
<accession>A0AAD9PZY1</accession>
<reference evidence="2" key="1">
    <citation type="journal article" date="2023" name="G3 (Bethesda)">
        <title>Whole genome assembly and annotation of the endangered Caribbean coral Acropora cervicornis.</title>
        <authorList>
            <person name="Selwyn J.D."/>
            <person name="Vollmer S.V."/>
        </authorList>
    </citation>
    <scope>NUCLEOTIDE SEQUENCE</scope>
    <source>
        <strain evidence="2">K2</strain>
    </source>
</reference>
<name>A0AAD9PZY1_ACRCE</name>
<dbReference type="Proteomes" id="UP001249851">
    <property type="component" value="Unassembled WGS sequence"/>
</dbReference>
<feature type="region of interest" description="Disordered" evidence="1">
    <location>
        <begin position="139"/>
        <end position="175"/>
    </location>
</feature>
<gene>
    <name evidence="2" type="ORF">P5673_026711</name>
</gene>
<proteinExistence type="predicted"/>
<dbReference type="EMBL" id="JARQWQ010000089">
    <property type="protein sequence ID" value="KAK2552195.1"/>
    <property type="molecule type" value="Genomic_DNA"/>
</dbReference>
<keyword evidence="3" id="KW-1185">Reference proteome</keyword>
<protein>
    <submittedName>
        <fullName evidence="2">Uncharacterized protein</fullName>
    </submittedName>
</protein>
<organism evidence="2 3">
    <name type="scientific">Acropora cervicornis</name>
    <name type="common">Staghorn coral</name>
    <dbReference type="NCBI Taxonomy" id="6130"/>
    <lineage>
        <taxon>Eukaryota</taxon>
        <taxon>Metazoa</taxon>
        <taxon>Cnidaria</taxon>
        <taxon>Anthozoa</taxon>
        <taxon>Hexacorallia</taxon>
        <taxon>Scleractinia</taxon>
        <taxon>Astrocoeniina</taxon>
        <taxon>Acroporidae</taxon>
        <taxon>Acropora</taxon>
    </lineage>
</organism>